<reference evidence="1 2" key="1">
    <citation type="submission" date="2019-03" db="EMBL/GenBank/DDBJ databases">
        <title>Dyadobacter AR-3-6 sp. nov., isolated from arctic soil.</title>
        <authorList>
            <person name="Chaudhary D.K."/>
        </authorList>
    </citation>
    <scope>NUCLEOTIDE SEQUENCE [LARGE SCALE GENOMIC DNA]</scope>
    <source>
        <strain evidence="1 2">AR-3-6</strain>
    </source>
</reference>
<organism evidence="1 2">
    <name type="scientific">Dyadobacter psychrotolerans</name>
    <dbReference type="NCBI Taxonomy" id="2541721"/>
    <lineage>
        <taxon>Bacteria</taxon>
        <taxon>Pseudomonadati</taxon>
        <taxon>Bacteroidota</taxon>
        <taxon>Cytophagia</taxon>
        <taxon>Cytophagales</taxon>
        <taxon>Spirosomataceae</taxon>
        <taxon>Dyadobacter</taxon>
    </lineage>
</organism>
<dbReference type="PROSITE" id="PS51257">
    <property type="entry name" value="PROKAR_LIPOPROTEIN"/>
    <property type="match status" value="1"/>
</dbReference>
<accession>A0A4R5DUB1</accession>
<dbReference type="RefSeq" id="WP_131955735.1">
    <property type="nucleotide sequence ID" value="NZ_SMFL01000001.1"/>
</dbReference>
<name>A0A4R5DUB1_9BACT</name>
<sequence>MNSYRLSIVAKNVFLVFAFLVLQSCDSQKYNFAISQVVPAAEGSVEVRQDDNNNYEIDLEVTRLAGPERLSPAKKLYIVWVQTEKNGDKNIGQLKTASGFLSKTLKSSLKTVTSFKPTGFLISAENDAGVLHPGEQVVLRTAME</sequence>
<dbReference type="AlphaFoldDB" id="A0A4R5DUB1"/>
<keyword evidence="2" id="KW-1185">Reference proteome</keyword>
<dbReference type="Proteomes" id="UP000294850">
    <property type="component" value="Unassembled WGS sequence"/>
</dbReference>
<comment type="caution">
    <text evidence="1">The sequence shown here is derived from an EMBL/GenBank/DDBJ whole genome shotgun (WGS) entry which is preliminary data.</text>
</comment>
<dbReference type="OrthoDB" id="676347at2"/>
<dbReference type="EMBL" id="SMFL01000001">
    <property type="protein sequence ID" value="TDE18126.1"/>
    <property type="molecule type" value="Genomic_DNA"/>
</dbReference>
<evidence type="ECO:0000313" key="1">
    <source>
        <dbReference type="EMBL" id="TDE18126.1"/>
    </source>
</evidence>
<gene>
    <name evidence="1" type="ORF">E0F88_00835</name>
</gene>
<proteinExistence type="predicted"/>
<evidence type="ECO:0000313" key="2">
    <source>
        <dbReference type="Proteomes" id="UP000294850"/>
    </source>
</evidence>
<protein>
    <submittedName>
        <fullName evidence="1">Uncharacterized protein</fullName>
    </submittedName>
</protein>